<dbReference type="Proteomes" id="UP001159363">
    <property type="component" value="Chromosome 6"/>
</dbReference>
<keyword evidence="2" id="KW-1185">Reference proteome</keyword>
<accession>A0ABQ9H3A5</accession>
<gene>
    <name evidence="1" type="ORF">PR048_019359</name>
</gene>
<name>A0ABQ9H3A5_9NEOP</name>
<comment type="caution">
    <text evidence="1">The sequence shown here is derived from an EMBL/GenBank/DDBJ whole genome shotgun (WGS) entry which is preliminary data.</text>
</comment>
<organism evidence="1 2">
    <name type="scientific">Dryococelus australis</name>
    <dbReference type="NCBI Taxonomy" id="614101"/>
    <lineage>
        <taxon>Eukaryota</taxon>
        <taxon>Metazoa</taxon>
        <taxon>Ecdysozoa</taxon>
        <taxon>Arthropoda</taxon>
        <taxon>Hexapoda</taxon>
        <taxon>Insecta</taxon>
        <taxon>Pterygota</taxon>
        <taxon>Neoptera</taxon>
        <taxon>Polyneoptera</taxon>
        <taxon>Phasmatodea</taxon>
        <taxon>Verophasmatodea</taxon>
        <taxon>Anareolatae</taxon>
        <taxon>Phasmatidae</taxon>
        <taxon>Eurycanthinae</taxon>
        <taxon>Dryococelus</taxon>
    </lineage>
</organism>
<evidence type="ECO:0000313" key="1">
    <source>
        <dbReference type="EMBL" id="KAJ8878773.1"/>
    </source>
</evidence>
<reference evidence="1 2" key="1">
    <citation type="submission" date="2023-02" db="EMBL/GenBank/DDBJ databases">
        <title>LHISI_Scaffold_Assembly.</title>
        <authorList>
            <person name="Stuart O.P."/>
            <person name="Cleave R."/>
            <person name="Magrath M.J.L."/>
            <person name="Mikheyev A.S."/>
        </authorList>
    </citation>
    <scope>NUCLEOTIDE SEQUENCE [LARGE SCALE GENOMIC DNA]</scope>
    <source>
        <strain evidence="1">Daus_M_001</strain>
        <tissue evidence="1">Leg muscle</tissue>
    </source>
</reference>
<protein>
    <submittedName>
        <fullName evidence="1">Uncharacterized protein</fullName>
    </submittedName>
</protein>
<dbReference type="EMBL" id="JARBHB010000007">
    <property type="protein sequence ID" value="KAJ8878773.1"/>
    <property type="molecule type" value="Genomic_DNA"/>
</dbReference>
<proteinExistence type="predicted"/>
<sequence>MHTHFLHLAARLLQQPHHFLQILPGLGQSFFLRLHIQVDEVVPPHYWVLYPLSYCGPTIGFSTHWAIAAPLSGSLPTELLRLLGRNGFRIVLSNHEWSTATAETQDCRPRHKTKPPIKRGSDLIPEPVTPVFSHVGIVDDAASRRVFSGISRFPPPFHYSAAPHSPQSPSSALKTSLFRAAQISSLFTFFTHVPLKVRNIRTAVACPPMYHPYFPVSPDTSPSAIPLLKLRKENILIRTARPLEVGGGKHLLARLPEVVHVPSHGVVQYLATDSGEQAPVHKPRKHTRNT</sequence>
<evidence type="ECO:0000313" key="2">
    <source>
        <dbReference type="Proteomes" id="UP001159363"/>
    </source>
</evidence>